<evidence type="ECO:0000313" key="1">
    <source>
        <dbReference type="EMBL" id="EFI94092.1"/>
    </source>
</evidence>
<protein>
    <submittedName>
        <fullName evidence="1">Uncharacterized protein</fullName>
    </submittedName>
</protein>
<dbReference type="HOGENOM" id="CLU_1195468_0_0_1"/>
<dbReference type="KEGG" id="scm:SCHCO_02704432"/>
<dbReference type="OrthoDB" id="2937383at2759"/>
<keyword evidence="2" id="KW-1185">Reference proteome</keyword>
<dbReference type="OMA" id="CQEFRTS"/>
<sequence length="232" mass="25411">MSFTATAAYQYSASSTATSSSYGHTYPATLYAHALPSDCTYYNPAKPKGDLSPIPAQTQIDYKVQLRARLATGALRDTPEGFPFKVENHAIVCKSFEHYETLPDGALAAIRFDPPEPHCKYFSWRAYVPTHCHADQRRTTAKYASGEVQLHPNVLNTRYGKQATKSPIIILRALAVSLEIGMLLTIRVADARTMSLPRNVSASPIRQGDVVFVGTDNAGRREVVFNASAGDV</sequence>
<dbReference type="Proteomes" id="UP000007431">
    <property type="component" value="Unassembled WGS sequence"/>
</dbReference>
<dbReference type="VEuPathDB" id="FungiDB:SCHCODRAFT_02704432"/>
<dbReference type="InParanoid" id="D8QE32"/>
<dbReference type="RefSeq" id="XP_003028995.1">
    <property type="nucleotide sequence ID" value="XM_003028949.1"/>
</dbReference>
<name>D8QE32_SCHCM</name>
<feature type="non-terminal residue" evidence="1">
    <location>
        <position position="232"/>
    </location>
</feature>
<evidence type="ECO:0000313" key="2">
    <source>
        <dbReference type="Proteomes" id="UP000007431"/>
    </source>
</evidence>
<dbReference type="EMBL" id="GL377310">
    <property type="protein sequence ID" value="EFI94092.1"/>
    <property type="molecule type" value="Genomic_DNA"/>
</dbReference>
<dbReference type="AlphaFoldDB" id="D8QE32"/>
<accession>D8QE32</accession>
<proteinExistence type="predicted"/>
<gene>
    <name evidence="1" type="ORF">SCHCODRAFT_112114</name>
</gene>
<dbReference type="GeneID" id="9591098"/>
<organism evidence="2">
    <name type="scientific">Schizophyllum commune (strain H4-8 / FGSC 9210)</name>
    <name type="common">Split gill fungus</name>
    <dbReference type="NCBI Taxonomy" id="578458"/>
    <lineage>
        <taxon>Eukaryota</taxon>
        <taxon>Fungi</taxon>
        <taxon>Dikarya</taxon>
        <taxon>Basidiomycota</taxon>
        <taxon>Agaricomycotina</taxon>
        <taxon>Agaricomycetes</taxon>
        <taxon>Agaricomycetidae</taxon>
        <taxon>Agaricales</taxon>
        <taxon>Schizophyllaceae</taxon>
        <taxon>Schizophyllum</taxon>
    </lineage>
</organism>
<reference evidence="1 2" key="1">
    <citation type="journal article" date="2010" name="Nat. Biotechnol.">
        <title>Genome sequence of the model mushroom Schizophyllum commune.</title>
        <authorList>
            <person name="Ohm R.A."/>
            <person name="de Jong J.F."/>
            <person name="Lugones L.G."/>
            <person name="Aerts A."/>
            <person name="Kothe E."/>
            <person name="Stajich J.E."/>
            <person name="de Vries R.P."/>
            <person name="Record E."/>
            <person name="Levasseur A."/>
            <person name="Baker S.E."/>
            <person name="Bartholomew K.A."/>
            <person name="Coutinho P.M."/>
            <person name="Erdmann S."/>
            <person name="Fowler T.J."/>
            <person name="Gathman A.C."/>
            <person name="Lombard V."/>
            <person name="Henrissat B."/>
            <person name="Knabe N."/>
            <person name="Kuees U."/>
            <person name="Lilly W.W."/>
            <person name="Lindquist E."/>
            <person name="Lucas S."/>
            <person name="Magnuson J.K."/>
            <person name="Piumi F."/>
            <person name="Raudaskoski M."/>
            <person name="Salamov A."/>
            <person name="Schmutz J."/>
            <person name="Schwarze F.W.M.R."/>
            <person name="vanKuyk P.A."/>
            <person name="Horton J.S."/>
            <person name="Grigoriev I.V."/>
            <person name="Woesten H.A.B."/>
        </authorList>
    </citation>
    <scope>NUCLEOTIDE SEQUENCE [LARGE SCALE GENOMIC DNA]</scope>
    <source>
        <strain evidence="2">H4-8 / FGSC 9210</strain>
    </source>
</reference>